<keyword evidence="3" id="KW-1185">Reference proteome</keyword>
<organism evidence="2 3">
    <name type="scientific">Trifolium medium</name>
    <dbReference type="NCBI Taxonomy" id="97028"/>
    <lineage>
        <taxon>Eukaryota</taxon>
        <taxon>Viridiplantae</taxon>
        <taxon>Streptophyta</taxon>
        <taxon>Embryophyta</taxon>
        <taxon>Tracheophyta</taxon>
        <taxon>Spermatophyta</taxon>
        <taxon>Magnoliopsida</taxon>
        <taxon>eudicotyledons</taxon>
        <taxon>Gunneridae</taxon>
        <taxon>Pentapetalae</taxon>
        <taxon>rosids</taxon>
        <taxon>fabids</taxon>
        <taxon>Fabales</taxon>
        <taxon>Fabaceae</taxon>
        <taxon>Papilionoideae</taxon>
        <taxon>50 kb inversion clade</taxon>
        <taxon>NPAAA clade</taxon>
        <taxon>Hologalegina</taxon>
        <taxon>IRL clade</taxon>
        <taxon>Trifolieae</taxon>
        <taxon>Trifolium</taxon>
    </lineage>
</organism>
<evidence type="ECO:0000256" key="1">
    <source>
        <dbReference type="SAM" id="MobiDB-lite"/>
    </source>
</evidence>
<feature type="compositionally biased region" description="Polar residues" evidence="1">
    <location>
        <begin position="48"/>
        <end position="58"/>
    </location>
</feature>
<feature type="non-terminal residue" evidence="2">
    <location>
        <position position="1"/>
    </location>
</feature>
<comment type="caution">
    <text evidence="2">The sequence shown here is derived from an EMBL/GenBank/DDBJ whole genome shotgun (WGS) entry which is preliminary data.</text>
</comment>
<dbReference type="Proteomes" id="UP000265520">
    <property type="component" value="Unassembled WGS sequence"/>
</dbReference>
<evidence type="ECO:0000313" key="2">
    <source>
        <dbReference type="EMBL" id="MCI68359.1"/>
    </source>
</evidence>
<accession>A0A392U4K6</accession>
<proteinExistence type="predicted"/>
<dbReference type="EMBL" id="LXQA010735206">
    <property type="protein sequence ID" value="MCI68359.1"/>
    <property type="molecule type" value="Genomic_DNA"/>
</dbReference>
<sequence length="68" mass="7558">LDMADNVGRTRLGRQSTAHGSARRELAAYAPPPRRRSRRPKGQHDVEASSSCVQTQSPEHVYVDDEAE</sequence>
<feature type="region of interest" description="Disordered" evidence="1">
    <location>
        <begin position="1"/>
        <end position="68"/>
    </location>
</feature>
<dbReference type="AlphaFoldDB" id="A0A392U4K6"/>
<protein>
    <submittedName>
        <fullName evidence="2">Uncharacterized protein</fullName>
    </submittedName>
</protein>
<evidence type="ECO:0000313" key="3">
    <source>
        <dbReference type="Proteomes" id="UP000265520"/>
    </source>
</evidence>
<name>A0A392U4K6_9FABA</name>
<reference evidence="2 3" key="1">
    <citation type="journal article" date="2018" name="Front. Plant Sci.">
        <title>Red Clover (Trifolium pratense) and Zigzag Clover (T. medium) - A Picture of Genomic Similarities and Differences.</title>
        <authorList>
            <person name="Dluhosova J."/>
            <person name="Istvanek J."/>
            <person name="Nedelnik J."/>
            <person name="Repkova J."/>
        </authorList>
    </citation>
    <scope>NUCLEOTIDE SEQUENCE [LARGE SCALE GENOMIC DNA]</scope>
    <source>
        <strain evidence="3">cv. 10/8</strain>
        <tissue evidence="2">Leaf</tissue>
    </source>
</reference>